<dbReference type="Proteomes" id="UP000626109">
    <property type="component" value="Unassembled WGS sequence"/>
</dbReference>
<accession>A0A813LM19</accession>
<feature type="domain" description="SCP" evidence="2">
    <location>
        <begin position="343"/>
        <end position="447"/>
    </location>
</feature>
<organism evidence="3 4">
    <name type="scientific">Polarella glacialis</name>
    <name type="common">Dinoflagellate</name>
    <dbReference type="NCBI Taxonomy" id="89957"/>
    <lineage>
        <taxon>Eukaryota</taxon>
        <taxon>Sar</taxon>
        <taxon>Alveolata</taxon>
        <taxon>Dinophyceae</taxon>
        <taxon>Suessiales</taxon>
        <taxon>Suessiaceae</taxon>
        <taxon>Polarella</taxon>
    </lineage>
</organism>
<evidence type="ECO:0000313" key="4">
    <source>
        <dbReference type="Proteomes" id="UP000626109"/>
    </source>
</evidence>
<proteinExistence type="predicted"/>
<evidence type="ECO:0000313" key="3">
    <source>
        <dbReference type="EMBL" id="CAE8733165.1"/>
    </source>
</evidence>
<dbReference type="InterPro" id="IPR035940">
    <property type="entry name" value="CAP_sf"/>
</dbReference>
<dbReference type="AlphaFoldDB" id="A0A813LM19"/>
<name>A0A813LM19_POLGL</name>
<reference evidence="3" key="1">
    <citation type="submission" date="2021-02" db="EMBL/GenBank/DDBJ databases">
        <authorList>
            <person name="Dougan E. K."/>
            <person name="Rhodes N."/>
            <person name="Thang M."/>
            <person name="Chan C."/>
        </authorList>
    </citation>
    <scope>NUCLEOTIDE SEQUENCE</scope>
</reference>
<feature type="domain" description="SCP" evidence="2">
    <location>
        <begin position="141"/>
        <end position="246"/>
    </location>
</feature>
<comment type="caution">
    <text evidence="3">The sequence shown here is derived from an EMBL/GenBank/DDBJ whole genome shotgun (WGS) entry which is preliminary data.</text>
</comment>
<feature type="compositionally biased region" description="Low complexity" evidence="1">
    <location>
        <begin position="463"/>
        <end position="507"/>
    </location>
</feature>
<dbReference type="PANTHER" id="PTHR31157">
    <property type="entry name" value="SCP DOMAIN-CONTAINING PROTEIN"/>
    <property type="match status" value="1"/>
</dbReference>
<feature type="region of interest" description="Disordered" evidence="1">
    <location>
        <begin position="462"/>
        <end position="507"/>
    </location>
</feature>
<dbReference type="InterPro" id="IPR014044">
    <property type="entry name" value="CAP_dom"/>
</dbReference>
<protein>
    <recommendedName>
        <fullName evidence="2">SCP domain-containing protein</fullName>
    </recommendedName>
</protein>
<sequence>MALPCNLGQSECLSKGAPAMFSTRMTNAGDTAVLLLQQKHKVSKVSPDAHDGQTLYGGDGSGDIQDIGILRSRRRRKSRRTATTTSATATAAPSTTSAAVTTSGSAGGLRASLQAWTHFGLLQDLRKVGFTCPGGQVFAPNAVPLKFDCRLWKAAQLHSQDMADNNYFSHTSQDGRSPWDRASAQGISANAENIAAGSSTAQGTLDQWKSSDGHCLNMMNPSYPVFAVGYGYHSVSTYQNYWTQMFSSSNVALDESCHPVTESTTNTLSPTTLSSTATTTGPTATTTSATTTAASSTTSAAVTTSGSAGGLRASLQAWTHFGLLQDLRKVGFACPGGQVFAPNAVPLKFDCRLWKAAQLHSQDLADNNYFSHTSQDGRSPWDRASAQGISANAENIAAGSSTAQGTLDQWKSSDGHCLNMMNPSYPVFAVGYGYNSGSTYQHYWTQMLSSSNVALDESCYPVTESTTNSPSPTTLSTTATTTGPTATTTSATTTAAPSTTSAAVTTSGSAGGLRASLQAWTHFGLLQDLRKVGFTCPGGQVFAPNAVPLKFDCRLWKAAQLHSQDMADNNYFSHTSQDGRSPWDRASAQGISANAENIAAGSSTAQGTLDQWKSSDGHCLNMMNPSYPVFAVGYGYHSVSTYQHYWTQMLSSSNVALDESCYPVAGLDVSVSASGLGKDAASADIGQPWAFEGLVELERVEAKWKCAGGLRASLQAWTHFGLLQDLRKVGFTCPGGQVFAQNAVPLKFDCRLWKAAQLHSQDMADNNYFSHTSQDGRSPWDRASAQGISANAENIAAGSSTAQGTLDQWKSSDGHCLNMMNPSYPVFAVGYGYNSGSSYKHYWTQMLSSSNVALDESCYPVAGLDVSVSASGLGEDSASADIGQPWAFEGLVRQAERLPVLEESE</sequence>
<feature type="domain" description="SCP" evidence="2">
    <location>
        <begin position="545"/>
        <end position="649"/>
    </location>
</feature>
<dbReference type="PANTHER" id="PTHR31157:SF1">
    <property type="entry name" value="SCP DOMAIN-CONTAINING PROTEIN"/>
    <property type="match status" value="1"/>
</dbReference>
<dbReference type="CDD" id="cd05379">
    <property type="entry name" value="CAP_bacterial"/>
    <property type="match status" value="4"/>
</dbReference>
<dbReference type="Gene3D" id="3.40.33.10">
    <property type="entry name" value="CAP"/>
    <property type="match status" value="4"/>
</dbReference>
<feature type="region of interest" description="Disordered" evidence="1">
    <location>
        <begin position="74"/>
        <end position="104"/>
    </location>
</feature>
<feature type="domain" description="SCP" evidence="2">
    <location>
        <begin position="740"/>
        <end position="846"/>
    </location>
</feature>
<evidence type="ECO:0000259" key="2">
    <source>
        <dbReference type="Pfam" id="PF00188"/>
    </source>
</evidence>
<evidence type="ECO:0000256" key="1">
    <source>
        <dbReference type="SAM" id="MobiDB-lite"/>
    </source>
</evidence>
<feature type="region of interest" description="Disordered" evidence="1">
    <location>
        <begin position="261"/>
        <end position="291"/>
    </location>
</feature>
<feature type="compositionally biased region" description="Low complexity" evidence="1">
    <location>
        <begin position="81"/>
        <end position="104"/>
    </location>
</feature>
<dbReference type="SUPFAM" id="SSF55797">
    <property type="entry name" value="PR-1-like"/>
    <property type="match status" value="4"/>
</dbReference>
<gene>
    <name evidence="3" type="ORF">PGLA2088_LOCUS46712</name>
</gene>
<dbReference type="Pfam" id="PF00188">
    <property type="entry name" value="CAP"/>
    <property type="match status" value="4"/>
</dbReference>
<dbReference type="EMBL" id="CAJNNW010036292">
    <property type="protein sequence ID" value="CAE8733165.1"/>
    <property type="molecule type" value="Genomic_DNA"/>
</dbReference>